<dbReference type="EMBL" id="JWIN03000014">
    <property type="protein sequence ID" value="KAB1267879.1"/>
    <property type="molecule type" value="Genomic_DNA"/>
</dbReference>
<proteinExistence type="predicted"/>
<feature type="compositionally biased region" description="Low complexity" evidence="1">
    <location>
        <begin position="23"/>
        <end position="37"/>
    </location>
</feature>
<protein>
    <submittedName>
        <fullName evidence="2">Uncharacterized protein</fullName>
    </submittedName>
</protein>
<dbReference type="Proteomes" id="UP000299084">
    <property type="component" value="Unassembled WGS sequence"/>
</dbReference>
<feature type="compositionally biased region" description="Low complexity" evidence="1">
    <location>
        <begin position="64"/>
        <end position="75"/>
    </location>
</feature>
<evidence type="ECO:0000256" key="1">
    <source>
        <dbReference type="SAM" id="MobiDB-lite"/>
    </source>
</evidence>
<reference evidence="2 3" key="1">
    <citation type="journal article" date="2019" name="Mol. Ecol. Resour.">
        <title>Improving Illumina assemblies with Hi-C and long reads: an example with the North African dromedary.</title>
        <authorList>
            <person name="Elbers J.P."/>
            <person name="Rogers M.F."/>
            <person name="Perelman P.L."/>
            <person name="Proskuryakova A.A."/>
            <person name="Serdyukova N.A."/>
            <person name="Johnson W.E."/>
            <person name="Horin P."/>
            <person name="Corander J."/>
            <person name="Murphy D."/>
            <person name="Burger P.A."/>
        </authorList>
    </citation>
    <scope>NUCLEOTIDE SEQUENCE [LARGE SCALE GENOMIC DNA]</scope>
    <source>
        <strain evidence="2">Drom800</strain>
        <tissue evidence="2">Blood</tissue>
    </source>
</reference>
<accession>A0A5N4DA17</accession>
<sequence>PGSRRTQFPVATASARRRRVCRRAGAARPQGRRVGPAVPSSAPSLRWAVPQRHGLLFGRRLEGAAASGGADASPARRPVAASGAREDSRPPRTCLPAAAGRPGPPRGELGQRSGHHCRFRETRGPQARPGPRASSDWLPALAPRSPRR</sequence>
<feature type="region of interest" description="Disordered" evidence="1">
    <location>
        <begin position="1"/>
        <end position="46"/>
    </location>
</feature>
<gene>
    <name evidence="2" type="ORF">Cadr_000012480</name>
</gene>
<evidence type="ECO:0000313" key="3">
    <source>
        <dbReference type="Proteomes" id="UP000299084"/>
    </source>
</evidence>
<feature type="region of interest" description="Disordered" evidence="1">
    <location>
        <begin position="64"/>
        <end position="148"/>
    </location>
</feature>
<feature type="non-terminal residue" evidence="2">
    <location>
        <position position="1"/>
    </location>
</feature>
<keyword evidence="3" id="KW-1185">Reference proteome</keyword>
<organism evidence="2 3">
    <name type="scientific">Camelus dromedarius</name>
    <name type="common">Dromedary</name>
    <name type="synonym">Arabian camel</name>
    <dbReference type="NCBI Taxonomy" id="9838"/>
    <lineage>
        <taxon>Eukaryota</taxon>
        <taxon>Metazoa</taxon>
        <taxon>Chordata</taxon>
        <taxon>Craniata</taxon>
        <taxon>Vertebrata</taxon>
        <taxon>Euteleostomi</taxon>
        <taxon>Mammalia</taxon>
        <taxon>Eutheria</taxon>
        <taxon>Laurasiatheria</taxon>
        <taxon>Artiodactyla</taxon>
        <taxon>Tylopoda</taxon>
        <taxon>Camelidae</taxon>
        <taxon>Camelus</taxon>
    </lineage>
</organism>
<comment type="caution">
    <text evidence="2">The sequence shown here is derived from an EMBL/GenBank/DDBJ whole genome shotgun (WGS) entry which is preliminary data.</text>
</comment>
<dbReference type="AlphaFoldDB" id="A0A5N4DA17"/>
<evidence type="ECO:0000313" key="2">
    <source>
        <dbReference type="EMBL" id="KAB1267879.1"/>
    </source>
</evidence>
<name>A0A5N4DA17_CAMDR</name>